<feature type="region of interest" description="Disordered" evidence="1">
    <location>
        <begin position="166"/>
        <end position="210"/>
    </location>
</feature>
<organism evidence="2 3">
    <name type="scientific">Parastrongyloides trichosuri</name>
    <name type="common">Possum-specific nematode worm</name>
    <dbReference type="NCBI Taxonomy" id="131310"/>
    <lineage>
        <taxon>Eukaryota</taxon>
        <taxon>Metazoa</taxon>
        <taxon>Ecdysozoa</taxon>
        <taxon>Nematoda</taxon>
        <taxon>Chromadorea</taxon>
        <taxon>Rhabditida</taxon>
        <taxon>Tylenchina</taxon>
        <taxon>Panagrolaimomorpha</taxon>
        <taxon>Strongyloidoidea</taxon>
        <taxon>Strongyloididae</taxon>
        <taxon>Parastrongyloides</taxon>
    </lineage>
</organism>
<feature type="compositionally biased region" description="Basic residues" evidence="1">
    <location>
        <begin position="342"/>
        <end position="358"/>
    </location>
</feature>
<feature type="compositionally biased region" description="Basic residues" evidence="1">
    <location>
        <begin position="616"/>
        <end position="627"/>
    </location>
</feature>
<evidence type="ECO:0000313" key="3">
    <source>
        <dbReference type="WBParaSite" id="PTRK_0001267300.1"/>
    </source>
</evidence>
<feature type="compositionally biased region" description="Basic residues" evidence="1">
    <location>
        <begin position="462"/>
        <end position="471"/>
    </location>
</feature>
<dbReference type="WBParaSite" id="PTRK_0001267300.1">
    <property type="protein sequence ID" value="PTRK_0001267300.1"/>
    <property type="gene ID" value="PTRK_0001267300"/>
</dbReference>
<evidence type="ECO:0000256" key="1">
    <source>
        <dbReference type="SAM" id="MobiDB-lite"/>
    </source>
</evidence>
<feature type="compositionally biased region" description="Low complexity" evidence="1">
    <location>
        <begin position="480"/>
        <end position="494"/>
    </location>
</feature>
<name>A0A0N4ZVR0_PARTI</name>
<feature type="compositionally biased region" description="Low complexity" evidence="1">
    <location>
        <begin position="253"/>
        <end position="264"/>
    </location>
</feature>
<feature type="compositionally biased region" description="Basic and acidic residues" evidence="1">
    <location>
        <begin position="549"/>
        <end position="559"/>
    </location>
</feature>
<feature type="compositionally biased region" description="Basic and acidic residues" evidence="1">
    <location>
        <begin position="568"/>
        <end position="579"/>
    </location>
</feature>
<feature type="compositionally biased region" description="Gly residues" evidence="1">
    <location>
        <begin position="662"/>
        <end position="683"/>
    </location>
</feature>
<feature type="compositionally biased region" description="Low complexity" evidence="1">
    <location>
        <begin position="684"/>
        <end position="705"/>
    </location>
</feature>
<feature type="region of interest" description="Disordered" evidence="1">
    <location>
        <begin position="245"/>
        <end position="775"/>
    </location>
</feature>
<dbReference type="AlphaFoldDB" id="A0A0N4ZVR0"/>
<proteinExistence type="predicted"/>
<accession>A0A0N4ZVR0</accession>
<feature type="compositionally biased region" description="Basic residues" evidence="1">
    <location>
        <begin position="433"/>
        <end position="444"/>
    </location>
</feature>
<feature type="compositionally biased region" description="Basic and acidic residues" evidence="1">
    <location>
        <begin position="507"/>
        <end position="536"/>
    </location>
</feature>
<protein>
    <submittedName>
        <fullName evidence="3">LigA</fullName>
    </submittedName>
</protein>
<reference evidence="3" key="1">
    <citation type="submission" date="2017-02" db="UniProtKB">
        <authorList>
            <consortium name="WormBaseParasite"/>
        </authorList>
    </citation>
    <scope>IDENTIFICATION</scope>
</reference>
<evidence type="ECO:0000313" key="2">
    <source>
        <dbReference type="Proteomes" id="UP000038045"/>
    </source>
</evidence>
<sequence length="775" mass="79903">MGDDIGLGEVGAGRAQFGLHLAPEAEVEVNLLIGGAVEGAHGRLALAAAGLGALLIQHGGRRGVAAQLGLPHVVDVGADDLDELAGLILGRARLAGLFGLTGAAELAGDLLGGAGVDAEDEIADGRQHQNADAAARHGAAAHAAPVLDAAAAPSALPTHDVVSALKSRPKLGPNAGAGEGMQLRRSRSRRAPSARGPEPRAPDAPVPACAGRRRWAVAGAGRAGARPEAAGSSAGFAAAVAGPGLRARRPDCAGGPSRSGAGRRWPSRDQLPRHHRVGSPLSQVSGSEPELGNGRGRHQAQRPGDASPGRTGVEDGGGLRPRRDGGLGPAPGHLRLAGGPVRGHRRRHRLQQPRRGRRGAGGPVHPGRPGRCAADRAVSGRGAPRLARAGRPHGAAGGFAAGHPDHQRHCPAAADRGRGGLLSLGRAFLDRRPARRGHPGRKHEGRGAAGRPADRPGSGRARLSRRRRSDRRRANLYSWPGNGRAAPRAPASARRPGRHGRLAACGPRRDHARRPDQARACDPGPRRQGPDRARSERSRRRRFVGRPVGHADGHDSPRRLHDRRRQTPGHDLEKGHSPDARASGVLGSHHVRRPVDEGPVGNPDRARRTVAEGGLRRHPALQRRPRRNASGGRGNGQAEERGQTPRRGGSQPHRPHARTAGCGRGPRPAGGGFDWPLRGGQGARRGAAARPAGAGPHAEGGPAPAVDHQAGRPVSGLRSRGAAAQLRHGRRLSGDGGMAGLSQVAPAAAAHREGQGRGAAGGRNGRRPGVSPAEA</sequence>
<feature type="compositionally biased region" description="Low complexity" evidence="1">
    <location>
        <begin position="380"/>
        <end position="394"/>
    </location>
</feature>
<dbReference type="Proteomes" id="UP000038045">
    <property type="component" value="Unplaced"/>
</dbReference>
<keyword evidence="2" id="KW-1185">Reference proteome</keyword>